<organism evidence="2 3">
    <name type="scientific">Lithohypha guttulata</name>
    <dbReference type="NCBI Taxonomy" id="1690604"/>
    <lineage>
        <taxon>Eukaryota</taxon>
        <taxon>Fungi</taxon>
        <taxon>Dikarya</taxon>
        <taxon>Ascomycota</taxon>
        <taxon>Pezizomycotina</taxon>
        <taxon>Eurotiomycetes</taxon>
        <taxon>Chaetothyriomycetidae</taxon>
        <taxon>Chaetothyriales</taxon>
        <taxon>Trichomeriaceae</taxon>
        <taxon>Lithohypha</taxon>
    </lineage>
</organism>
<keyword evidence="3" id="KW-1185">Reference proteome</keyword>
<gene>
    <name evidence="2" type="ORF">LTR05_006291</name>
</gene>
<sequence length="616" mass="68295">MSTPSTSETAFNDIHSLYLALTAQATTLLSELDQFATHITSNPLVPNPDIILNKLRNDAVREDKLLKHHGGILGLDITSATTTTTNLAVVETNQPPPTLNHPDTDLATHRIRSSNIAFLARLWTELKRCKGVVAVRKQVSSNPNSNLVSVSNLQQPHSARACMDVRERSKVSSSASGSVHASRGSVRRQDKEPVTVDIMADGGAVWIKLFTKSLEWVGMDMAREGLVDLGVEEEGEEEDNDGTSTEGEMQDDRIQGNGVKRSRRFSRRDREALEGLKVVKLAREFLAAAKSARFGAAHRHPSVKVYLTKINRGALRDMDMVLEYIEDLGVVVVTADELERDQTLTSYQSSGQQIDQSLQDLTTIFDRMISPSPPVLPTATLNIDCTILIALISDISHICSSEIVIPAHYKGRPSAQDIEGQLLTEPRDPLLPNRIYPVMRGRNLVCTSKAAAHLRNIVRVMGSSTETKRSNIFLSVGPEDRRQLGELQQQLQLLSIHDVPTRLQLPIEIVDNVESGCSEEEECLKLQEKVMQRLSIHPRLSPLNQSVFFHGWRAGVTTLSLNRVVSEWLGRAIDGTLDELEFERYCPGDIAEQHKFNGPRVLICGRERSLLGNAKV</sequence>
<proteinExistence type="predicted"/>
<evidence type="ECO:0000313" key="2">
    <source>
        <dbReference type="EMBL" id="KAK5083785.1"/>
    </source>
</evidence>
<feature type="region of interest" description="Disordered" evidence="1">
    <location>
        <begin position="232"/>
        <end position="261"/>
    </location>
</feature>
<evidence type="ECO:0000256" key="1">
    <source>
        <dbReference type="SAM" id="MobiDB-lite"/>
    </source>
</evidence>
<dbReference type="AlphaFoldDB" id="A0AAN7SX08"/>
<name>A0AAN7SX08_9EURO</name>
<reference evidence="2 3" key="1">
    <citation type="submission" date="2023-08" db="EMBL/GenBank/DDBJ databases">
        <title>Black Yeasts Isolated from many extreme environments.</title>
        <authorList>
            <person name="Coleine C."/>
            <person name="Stajich J.E."/>
            <person name="Selbmann L."/>
        </authorList>
    </citation>
    <scope>NUCLEOTIDE SEQUENCE [LARGE SCALE GENOMIC DNA]</scope>
    <source>
        <strain evidence="2 3">CCFEE 5910</strain>
    </source>
</reference>
<feature type="compositionally biased region" description="Acidic residues" evidence="1">
    <location>
        <begin position="232"/>
        <end position="241"/>
    </location>
</feature>
<dbReference type="PANTHER" id="PTHR13379:SF0">
    <property type="entry name" value="UPF0415 PROTEIN C7ORF25"/>
    <property type="match status" value="1"/>
</dbReference>
<evidence type="ECO:0000313" key="3">
    <source>
        <dbReference type="Proteomes" id="UP001309876"/>
    </source>
</evidence>
<dbReference type="EMBL" id="JAVRRJ010000006">
    <property type="protein sequence ID" value="KAK5083785.1"/>
    <property type="molecule type" value="Genomic_DNA"/>
</dbReference>
<feature type="compositionally biased region" description="Low complexity" evidence="1">
    <location>
        <begin position="171"/>
        <end position="184"/>
    </location>
</feature>
<feature type="region of interest" description="Disordered" evidence="1">
    <location>
        <begin position="166"/>
        <end position="191"/>
    </location>
</feature>
<accession>A0AAN7SX08</accession>
<dbReference type="PANTHER" id="PTHR13379">
    <property type="entry name" value="UNCHARACTERIZED DUF1308"/>
    <property type="match status" value="1"/>
</dbReference>
<protein>
    <recommendedName>
        <fullName evidence="4">DUF1308 domain-containing protein</fullName>
    </recommendedName>
</protein>
<comment type="caution">
    <text evidence="2">The sequence shown here is derived from an EMBL/GenBank/DDBJ whole genome shotgun (WGS) entry which is preliminary data.</text>
</comment>
<evidence type="ECO:0008006" key="4">
    <source>
        <dbReference type="Google" id="ProtNLM"/>
    </source>
</evidence>
<dbReference type="Proteomes" id="UP001309876">
    <property type="component" value="Unassembled WGS sequence"/>
</dbReference>